<evidence type="ECO:0000313" key="1">
    <source>
        <dbReference type="EMBL" id="CEK82928.1"/>
    </source>
</evidence>
<proteinExistence type="predicted"/>
<name>A0A0B7AQ22_9EUPU</name>
<sequence length="85" mass="10158">MQTKSQNELLDKWHTHKTHFYITGTRRITHFYNIGTRRTHLYITGTQRMTHFYITGTHRAHFYIITMCWQQLALMSVAAVSDLKT</sequence>
<gene>
    <name evidence="1" type="primary">ORF134305</name>
    <name evidence="2" type="synonym">ORF134310</name>
</gene>
<organism evidence="1">
    <name type="scientific">Arion vulgaris</name>
    <dbReference type="NCBI Taxonomy" id="1028688"/>
    <lineage>
        <taxon>Eukaryota</taxon>
        <taxon>Metazoa</taxon>
        <taxon>Spiralia</taxon>
        <taxon>Lophotrochozoa</taxon>
        <taxon>Mollusca</taxon>
        <taxon>Gastropoda</taxon>
        <taxon>Heterobranchia</taxon>
        <taxon>Euthyneura</taxon>
        <taxon>Panpulmonata</taxon>
        <taxon>Eupulmonata</taxon>
        <taxon>Stylommatophora</taxon>
        <taxon>Helicina</taxon>
        <taxon>Arionoidea</taxon>
        <taxon>Arionidae</taxon>
        <taxon>Arion</taxon>
    </lineage>
</organism>
<dbReference type="EMBL" id="HACG01036065">
    <property type="protein sequence ID" value="CEK82930.1"/>
    <property type="molecule type" value="Transcribed_RNA"/>
</dbReference>
<dbReference type="EMBL" id="HACG01036063">
    <property type="protein sequence ID" value="CEK82928.1"/>
    <property type="molecule type" value="Transcribed_RNA"/>
</dbReference>
<reference evidence="1" key="1">
    <citation type="submission" date="2014-12" db="EMBL/GenBank/DDBJ databases">
        <title>Insight into the proteome of Arion vulgaris.</title>
        <authorList>
            <person name="Aradska J."/>
            <person name="Bulat T."/>
            <person name="Smidak R."/>
            <person name="Sarate P."/>
            <person name="Gangsoo J."/>
            <person name="Sialana F."/>
            <person name="Bilban M."/>
            <person name="Lubec G."/>
        </authorList>
    </citation>
    <scope>NUCLEOTIDE SEQUENCE</scope>
    <source>
        <tissue evidence="1">Skin</tissue>
    </source>
</reference>
<dbReference type="AlphaFoldDB" id="A0A0B7AQ22"/>
<accession>A0A0B7AQ22</accession>
<protein>
    <submittedName>
        <fullName evidence="1">Uncharacterized protein</fullName>
    </submittedName>
</protein>
<evidence type="ECO:0000313" key="2">
    <source>
        <dbReference type="EMBL" id="CEK82930.1"/>
    </source>
</evidence>